<organism evidence="1 2">
    <name type="scientific">Macrosiphum euphorbiae</name>
    <name type="common">potato aphid</name>
    <dbReference type="NCBI Taxonomy" id="13131"/>
    <lineage>
        <taxon>Eukaryota</taxon>
        <taxon>Metazoa</taxon>
        <taxon>Ecdysozoa</taxon>
        <taxon>Arthropoda</taxon>
        <taxon>Hexapoda</taxon>
        <taxon>Insecta</taxon>
        <taxon>Pterygota</taxon>
        <taxon>Neoptera</taxon>
        <taxon>Paraneoptera</taxon>
        <taxon>Hemiptera</taxon>
        <taxon>Sternorrhyncha</taxon>
        <taxon>Aphidomorpha</taxon>
        <taxon>Aphidoidea</taxon>
        <taxon>Aphididae</taxon>
        <taxon>Macrosiphini</taxon>
        <taxon>Macrosiphum</taxon>
    </lineage>
</organism>
<protein>
    <submittedName>
        <fullName evidence="1">Uncharacterized protein</fullName>
    </submittedName>
</protein>
<sequence length="77" mass="8990">MRTMRNNFRATRSADLIAKPDQGRAMECVAAHPTSSHFLKNIDYTRFADWRFIHRDRLSLVPLNGSSSWRSGDHRCR</sequence>
<reference evidence="1 2" key="1">
    <citation type="submission" date="2023-01" db="EMBL/GenBank/DDBJ databases">
        <authorList>
            <person name="Whitehead M."/>
        </authorList>
    </citation>
    <scope>NUCLEOTIDE SEQUENCE [LARGE SCALE GENOMIC DNA]</scope>
</reference>
<evidence type="ECO:0000313" key="1">
    <source>
        <dbReference type="EMBL" id="CAI6357022.1"/>
    </source>
</evidence>
<keyword evidence="2" id="KW-1185">Reference proteome</keyword>
<comment type="caution">
    <text evidence="1">The sequence shown here is derived from an EMBL/GenBank/DDBJ whole genome shotgun (WGS) entry which is preliminary data.</text>
</comment>
<evidence type="ECO:0000313" key="2">
    <source>
        <dbReference type="Proteomes" id="UP001160148"/>
    </source>
</evidence>
<dbReference type="Proteomes" id="UP001160148">
    <property type="component" value="Unassembled WGS sequence"/>
</dbReference>
<proteinExistence type="predicted"/>
<name>A0AAV0WMG9_9HEMI</name>
<dbReference type="EMBL" id="CARXXK010000002">
    <property type="protein sequence ID" value="CAI6357022.1"/>
    <property type="molecule type" value="Genomic_DNA"/>
</dbReference>
<accession>A0AAV0WMG9</accession>
<dbReference type="AlphaFoldDB" id="A0AAV0WMG9"/>
<gene>
    <name evidence="1" type="ORF">MEUPH1_LOCUS12694</name>
</gene>